<dbReference type="GO" id="GO:0003700">
    <property type="term" value="F:DNA-binding transcription factor activity"/>
    <property type="evidence" value="ECO:0007669"/>
    <property type="project" value="InterPro"/>
</dbReference>
<keyword evidence="1" id="KW-0238">DNA-binding</keyword>
<evidence type="ECO:0000313" key="4">
    <source>
        <dbReference type="EMBL" id="AXO89791.1"/>
    </source>
</evidence>
<dbReference type="AlphaFoldDB" id="A0AAI8PCT3"/>
<keyword evidence="2" id="KW-0175">Coiled coil</keyword>
<evidence type="ECO:0000259" key="3">
    <source>
        <dbReference type="PROSITE" id="PS50937"/>
    </source>
</evidence>
<dbReference type="PANTHER" id="PTHR30204:SF97">
    <property type="entry name" value="MERR FAMILY REGULATORY PROTEIN"/>
    <property type="match status" value="1"/>
</dbReference>
<feature type="coiled-coil region" evidence="2">
    <location>
        <begin position="73"/>
        <end position="100"/>
    </location>
</feature>
<feature type="domain" description="HTH merR-type" evidence="3">
    <location>
        <begin position="1"/>
        <end position="68"/>
    </location>
</feature>
<dbReference type="KEGG" id="ppv:NJ69_14245"/>
<dbReference type="GO" id="GO:0003677">
    <property type="term" value="F:DNA binding"/>
    <property type="evidence" value="ECO:0007669"/>
    <property type="project" value="UniProtKB-KW"/>
</dbReference>
<reference evidence="4 5" key="1">
    <citation type="submission" date="2018-08" db="EMBL/GenBank/DDBJ databases">
        <authorList>
            <person name="Lee Y."/>
            <person name="Kakembo D."/>
        </authorList>
    </citation>
    <scope>NUCLEOTIDE SEQUENCE [LARGE SCALE GENOMIC DNA]</scope>
    <source>
        <strain evidence="4 5">JBCS1880</strain>
    </source>
</reference>
<name>A0AAI8PCT3_9PSED</name>
<dbReference type="InterPro" id="IPR009061">
    <property type="entry name" value="DNA-bd_dom_put_sf"/>
</dbReference>
<accession>A0AAI8PCT3</accession>
<dbReference type="PRINTS" id="PR00040">
    <property type="entry name" value="HTHMERR"/>
</dbReference>
<dbReference type="SMART" id="SM00422">
    <property type="entry name" value="HTH_MERR"/>
    <property type="match status" value="1"/>
</dbReference>
<sequence length="151" mass="16328">MDIADVARRTGVPASTLRYYEKKGLLTSLAGHGQRRQFAADVIDRLALIALGQAAGFSLEEVGAMLVEGQVDRSKLVAKADELDARIKRLQAMSKGLRHAAKCPERDHLSCPTFQRITRIAAAGYWLGGRSGQTRLNAWASARVPASGAVR</sequence>
<dbReference type="PANTHER" id="PTHR30204">
    <property type="entry name" value="REDOX-CYCLING DRUG-SENSING TRANSCRIPTIONAL ACTIVATOR SOXR"/>
    <property type="match status" value="1"/>
</dbReference>
<dbReference type="RefSeq" id="WP_039580107.1">
    <property type="nucleotide sequence ID" value="NZ_CP009747.1"/>
</dbReference>
<dbReference type="Proteomes" id="UP000258127">
    <property type="component" value="Chromosome"/>
</dbReference>
<dbReference type="Pfam" id="PF13411">
    <property type="entry name" value="MerR_1"/>
    <property type="match status" value="1"/>
</dbReference>
<organism evidence="4 5">
    <name type="scientific">Pseudomonas parafulva</name>
    <dbReference type="NCBI Taxonomy" id="157782"/>
    <lineage>
        <taxon>Bacteria</taxon>
        <taxon>Pseudomonadati</taxon>
        <taxon>Pseudomonadota</taxon>
        <taxon>Gammaproteobacteria</taxon>
        <taxon>Pseudomonadales</taxon>
        <taxon>Pseudomonadaceae</taxon>
        <taxon>Pseudomonas</taxon>
    </lineage>
</organism>
<dbReference type="InterPro" id="IPR000551">
    <property type="entry name" value="MerR-type_HTH_dom"/>
</dbReference>
<dbReference type="CDD" id="cd04781">
    <property type="entry name" value="HTH_MerR-like_sg6"/>
    <property type="match status" value="1"/>
</dbReference>
<dbReference type="Gene3D" id="1.10.1660.10">
    <property type="match status" value="1"/>
</dbReference>
<dbReference type="PROSITE" id="PS50937">
    <property type="entry name" value="HTH_MERR_2"/>
    <property type="match status" value="1"/>
</dbReference>
<protein>
    <submittedName>
        <fullName evidence="4">MerR family transcriptional regulator</fullName>
    </submittedName>
</protein>
<evidence type="ECO:0000313" key="5">
    <source>
        <dbReference type="Proteomes" id="UP000258127"/>
    </source>
</evidence>
<evidence type="ECO:0000256" key="2">
    <source>
        <dbReference type="SAM" id="Coils"/>
    </source>
</evidence>
<keyword evidence="5" id="KW-1185">Reference proteome</keyword>
<gene>
    <name evidence="4" type="ORF">DZC75_17910</name>
</gene>
<dbReference type="InterPro" id="IPR047057">
    <property type="entry name" value="MerR_fam"/>
</dbReference>
<dbReference type="EMBL" id="CP031641">
    <property type="protein sequence ID" value="AXO89791.1"/>
    <property type="molecule type" value="Genomic_DNA"/>
</dbReference>
<proteinExistence type="predicted"/>
<evidence type="ECO:0000256" key="1">
    <source>
        <dbReference type="ARBA" id="ARBA00023125"/>
    </source>
</evidence>
<dbReference type="SUPFAM" id="SSF46955">
    <property type="entry name" value="Putative DNA-binding domain"/>
    <property type="match status" value="1"/>
</dbReference>